<name>A0A0G4EPD3_VITBC</name>
<feature type="transmembrane region" description="Helical" evidence="2">
    <location>
        <begin position="155"/>
        <end position="177"/>
    </location>
</feature>
<feature type="transmembrane region" description="Helical" evidence="2">
    <location>
        <begin position="41"/>
        <end position="66"/>
    </location>
</feature>
<dbReference type="InParanoid" id="A0A0G4EPD3"/>
<reference evidence="3 4" key="1">
    <citation type="submission" date="2014-11" db="EMBL/GenBank/DDBJ databases">
        <authorList>
            <person name="Zhu J."/>
            <person name="Qi W."/>
            <person name="Song R."/>
        </authorList>
    </citation>
    <scope>NUCLEOTIDE SEQUENCE [LARGE SCALE GENOMIC DNA]</scope>
</reference>
<feature type="transmembrane region" description="Helical" evidence="2">
    <location>
        <begin position="436"/>
        <end position="456"/>
    </location>
</feature>
<dbReference type="Proteomes" id="UP000041254">
    <property type="component" value="Unassembled WGS sequence"/>
</dbReference>
<evidence type="ECO:0000313" key="4">
    <source>
        <dbReference type="Proteomes" id="UP000041254"/>
    </source>
</evidence>
<organism evidence="3 4">
    <name type="scientific">Vitrella brassicaformis (strain CCMP3155)</name>
    <dbReference type="NCBI Taxonomy" id="1169540"/>
    <lineage>
        <taxon>Eukaryota</taxon>
        <taxon>Sar</taxon>
        <taxon>Alveolata</taxon>
        <taxon>Colpodellida</taxon>
        <taxon>Vitrellaceae</taxon>
        <taxon>Vitrella</taxon>
    </lineage>
</organism>
<feature type="compositionally biased region" description="Basic and acidic residues" evidence="1">
    <location>
        <begin position="374"/>
        <end position="391"/>
    </location>
</feature>
<evidence type="ECO:0000313" key="3">
    <source>
        <dbReference type="EMBL" id="CEL99289.1"/>
    </source>
</evidence>
<keyword evidence="4" id="KW-1185">Reference proteome</keyword>
<feature type="compositionally biased region" description="Basic and acidic residues" evidence="1">
    <location>
        <begin position="242"/>
        <end position="252"/>
    </location>
</feature>
<keyword evidence="2" id="KW-0812">Transmembrane</keyword>
<evidence type="ECO:0000256" key="2">
    <source>
        <dbReference type="SAM" id="Phobius"/>
    </source>
</evidence>
<feature type="region of interest" description="Disordered" evidence="1">
    <location>
        <begin position="242"/>
        <end position="264"/>
    </location>
</feature>
<dbReference type="VEuPathDB" id="CryptoDB:Vbra_2950"/>
<protein>
    <submittedName>
        <fullName evidence="3">Uncharacterized protein</fullName>
    </submittedName>
</protein>
<feature type="compositionally biased region" description="Basic and acidic residues" evidence="1">
    <location>
        <begin position="344"/>
        <end position="367"/>
    </location>
</feature>
<dbReference type="PhylomeDB" id="A0A0G4EPD3"/>
<accession>A0A0G4EPD3</accession>
<evidence type="ECO:0000256" key="1">
    <source>
        <dbReference type="SAM" id="MobiDB-lite"/>
    </source>
</evidence>
<feature type="transmembrane region" description="Helical" evidence="2">
    <location>
        <begin position="183"/>
        <end position="201"/>
    </location>
</feature>
<keyword evidence="2" id="KW-1133">Transmembrane helix</keyword>
<proteinExistence type="predicted"/>
<dbReference type="AlphaFoldDB" id="A0A0G4EPD3"/>
<feature type="region of interest" description="Disordered" evidence="1">
    <location>
        <begin position="344"/>
        <end position="396"/>
    </location>
</feature>
<dbReference type="EMBL" id="CDMY01000277">
    <property type="protein sequence ID" value="CEL99289.1"/>
    <property type="molecule type" value="Genomic_DNA"/>
</dbReference>
<gene>
    <name evidence="3" type="ORF">Vbra_2950</name>
</gene>
<feature type="region of interest" description="Disordered" evidence="1">
    <location>
        <begin position="280"/>
        <end position="303"/>
    </location>
</feature>
<feature type="compositionally biased region" description="Basic and acidic residues" evidence="1">
    <location>
        <begin position="281"/>
        <end position="303"/>
    </location>
</feature>
<keyword evidence="2" id="KW-0472">Membrane</keyword>
<sequence length="475" mass="53179">MTPSDLKSDMFFLYKPPPPPPKPVCNPFEPIGKQRECGIDFIFMSILAMCVVSALLFFLFCSTVCLSNDKWKWCDCEFNIGLLISLLTPAEDIVAILVVDEGDIWRTLGLFAIFTLHALVSGVIEDLCEEDTGKISLNCFFAGCCAWLSDNKKKVLLTLMELTQFGLLFGLTLFGSAGFGSHSIFFLAAVSVQVLAIWLPLKDYFSCMSQCTKGKNQDVQVLAIWRSVLLICFGRAQAARRGKDSEKEEKPQAKAAAGQEVGSARKSTALSNIFKRTVGGAEEKEGQTTKTAEKEEKDKQPEGAKEMLFRVLERGPVLDLLVTINRVKDKDEKLRRVEYQLETAKEKKARDKKNKNQRDASRARHGAEQSSLTDGEKEASDKKKEEERELDASSGAEQSANFTVRRLIDEVWRLREDDAEKMANESSKRYRWPTGVLVTAVFTIVTSALPLLYVFFNDESPFRSTGFDIAFTISI</sequence>